<accession>A0A1H3NIV6</accession>
<dbReference type="EMBL" id="FNOK01000038">
    <property type="protein sequence ID" value="SDY88748.1"/>
    <property type="molecule type" value="Genomic_DNA"/>
</dbReference>
<sequence length="133" mass="14884">MNEPLSLELKELLTELRLRGWTLIRWGPEHAPQLMAAMFQHPQDCADVFILRSQNQATAYRVPTPDSTGVFNPQAVAYQYHAPPLWTLRAILALPAPTHPQAPFCIQEPAHECFLPEGLARPVLIRPLSPSAS</sequence>
<organism evidence="1 2">
    <name type="scientific">Saccharopolyspora shandongensis</name>
    <dbReference type="NCBI Taxonomy" id="418495"/>
    <lineage>
        <taxon>Bacteria</taxon>
        <taxon>Bacillati</taxon>
        <taxon>Actinomycetota</taxon>
        <taxon>Actinomycetes</taxon>
        <taxon>Pseudonocardiales</taxon>
        <taxon>Pseudonocardiaceae</taxon>
        <taxon>Saccharopolyspora</taxon>
    </lineage>
</organism>
<evidence type="ECO:0000313" key="1">
    <source>
        <dbReference type="EMBL" id="SDY88748.1"/>
    </source>
</evidence>
<dbReference type="OrthoDB" id="3632723at2"/>
<keyword evidence="2" id="KW-1185">Reference proteome</keyword>
<dbReference type="RefSeq" id="WP_093272543.1">
    <property type="nucleotide sequence ID" value="NZ_FNOK01000038.1"/>
</dbReference>
<proteinExistence type="predicted"/>
<reference evidence="2" key="1">
    <citation type="submission" date="2016-10" db="EMBL/GenBank/DDBJ databases">
        <authorList>
            <person name="Varghese N."/>
            <person name="Submissions S."/>
        </authorList>
    </citation>
    <scope>NUCLEOTIDE SEQUENCE [LARGE SCALE GENOMIC DNA]</scope>
    <source>
        <strain evidence="2">CGMCC 4.3530</strain>
    </source>
</reference>
<protein>
    <submittedName>
        <fullName evidence="1">Uncharacterized protein</fullName>
    </submittedName>
</protein>
<evidence type="ECO:0000313" key="2">
    <source>
        <dbReference type="Proteomes" id="UP000199529"/>
    </source>
</evidence>
<gene>
    <name evidence="1" type="ORF">SAMN05216215_103815</name>
</gene>
<dbReference type="Proteomes" id="UP000199529">
    <property type="component" value="Unassembled WGS sequence"/>
</dbReference>
<name>A0A1H3NIV6_9PSEU</name>
<dbReference type="AlphaFoldDB" id="A0A1H3NIV6"/>
<dbReference type="STRING" id="418495.SAMN05216215_103815"/>